<dbReference type="EMBL" id="GL573313">
    <property type="protein sequence ID" value="ELR03382.1"/>
    <property type="molecule type" value="Genomic_DNA"/>
</dbReference>
<evidence type="ECO:0000313" key="2">
    <source>
        <dbReference type="Proteomes" id="UP000011064"/>
    </source>
</evidence>
<gene>
    <name evidence="1" type="ORF">GMDG_06123</name>
</gene>
<sequence length="212" mass="22647">MPVPPPSLVGRFLHPLSALPSGQSSGSPGACLHLVSLVVKLPWFLDEEYRGLVAAKAALPVVTADVVAAAVEANRVATQSVPKFRSAAERDSYEEARATRAAIEAGFAQIQSSLRRLRTEQGGVPALLEEVVAAVGKLPAVAATAAMVPVRAGRRKEGEGTFGAEYGEWEGGGVLEVDLLLPSEPHGKDLFHFPFLYAIYHFAARLRRILTR</sequence>
<dbReference type="AlphaFoldDB" id="L8FR43"/>
<name>L8FR43_PSED2</name>
<keyword evidence="2" id="KW-1185">Reference proteome</keyword>
<dbReference type="VEuPathDB" id="FungiDB:GMDG_06123"/>
<accession>L8FR43</accession>
<dbReference type="InParanoid" id="L8FR43"/>
<organism evidence="1 2">
    <name type="scientific">Pseudogymnoascus destructans (strain ATCC MYA-4855 / 20631-21)</name>
    <name type="common">Bat white-nose syndrome fungus</name>
    <name type="synonym">Geomyces destructans</name>
    <dbReference type="NCBI Taxonomy" id="658429"/>
    <lineage>
        <taxon>Eukaryota</taxon>
        <taxon>Fungi</taxon>
        <taxon>Dikarya</taxon>
        <taxon>Ascomycota</taxon>
        <taxon>Pezizomycotina</taxon>
        <taxon>Leotiomycetes</taxon>
        <taxon>Thelebolales</taxon>
        <taxon>Thelebolaceae</taxon>
        <taxon>Pseudogymnoascus</taxon>
    </lineage>
</organism>
<proteinExistence type="predicted"/>
<dbReference type="Proteomes" id="UP000011064">
    <property type="component" value="Unassembled WGS sequence"/>
</dbReference>
<dbReference type="HOGENOM" id="CLU_099538_1_0_1"/>
<evidence type="ECO:0000313" key="1">
    <source>
        <dbReference type="EMBL" id="ELR03382.1"/>
    </source>
</evidence>
<reference evidence="2" key="1">
    <citation type="submission" date="2010-09" db="EMBL/GenBank/DDBJ databases">
        <title>The genome sequence of Geomyces destructans 20631-21.</title>
        <authorList>
            <consortium name="The Broad Institute Genome Sequencing Platform"/>
            <person name="Cuomo C.A."/>
            <person name="Blehert D.S."/>
            <person name="Lorch J.M."/>
            <person name="Young S.K."/>
            <person name="Zeng Q."/>
            <person name="Gargeya S."/>
            <person name="Fitzgerald M."/>
            <person name="Haas B."/>
            <person name="Abouelleil A."/>
            <person name="Alvarado L."/>
            <person name="Arachchi H.M."/>
            <person name="Berlin A."/>
            <person name="Brown A."/>
            <person name="Chapman S.B."/>
            <person name="Chen Z."/>
            <person name="Dunbar C."/>
            <person name="Freedman E."/>
            <person name="Gearin G."/>
            <person name="Gellesch M."/>
            <person name="Goldberg J."/>
            <person name="Griggs A."/>
            <person name="Gujja S."/>
            <person name="Heiman D."/>
            <person name="Howarth C."/>
            <person name="Larson L."/>
            <person name="Lui A."/>
            <person name="MacDonald P.J.P."/>
            <person name="Montmayeur A."/>
            <person name="Murphy C."/>
            <person name="Neiman D."/>
            <person name="Pearson M."/>
            <person name="Priest M."/>
            <person name="Roberts A."/>
            <person name="Saif S."/>
            <person name="Shea T."/>
            <person name="Shenoy N."/>
            <person name="Sisk P."/>
            <person name="Stolte C."/>
            <person name="Sykes S."/>
            <person name="Wortman J."/>
            <person name="Nusbaum C."/>
            <person name="Birren B."/>
        </authorList>
    </citation>
    <scope>NUCLEOTIDE SEQUENCE [LARGE SCALE GENOMIC DNA]</scope>
    <source>
        <strain evidence="2">ATCC MYA-4855 / 20631-21</strain>
    </source>
</reference>
<protein>
    <submittedName>
        <fullName evidence="1">Uncharacterized protein</fullName>
    </submittedName>
</protein>